<keyword evidence="1" id="KW-0597">Phosphoprotein</keyword>
<dbReference type="CDD" id="cd00060">
    <property type="entry name" value="FHA"/>
    <property type="match status" value="1"/>
</dbReference>
<evidence type="ECO:0000259" key="2">
    <source>
        <dbReference type="PROSITE" id="PS50006"/>
    </source>
</evidence>
<reference evidence="3" key="1">
    <citation type="journal article" date="2021" name="PeerJ">
        <title>Extensive microbial diversity within the chicken gut microbiome revealed by metagenomics and culture.</title>
        <authorList>
            <person name="Gilroy R."/>
            <person name="Ravi A."/>
            <person name="Getino M."/>
            <person name="Pursley I."/>
            <person name="Horton D.L."/>
            <person name="Alikhan N.F."/>
            <person name="Baker D."/>
            <person name="Gharbi K."/>
            <person name="Hall N."/>
            <person name="Watson M."/>
            <person name="Adriaenssens E.M."/>
            <person name="Foster-Nyarko E."/>
            <person name="Jarju S."/>
            <person name="Secka A."/>
            <person name="Antonio M."/>
            <person name="Oren A."/>
            <person name="Chaudhuri R.R."/>
            <person name="La Ragione R."/>
            <person name="Hildebrand F."/>
            <person name="Pallen M.J."/>
        </authorList>
    </citation>
    <scope>NUCLEOTIDE SEQUENCE</scope>
    <source>
        <strain evidence="3">CHK124-7917</strain>
    </source>
</reference>
<name>A0A921KN35_9ACTN</name>
<dbReference type="AlphaFoldDB" id="A0A921KN35"/>
<gene>
    <name evidence="3" type="ORF">K8U72_06815</name>
</gene>
<dbReference type="EMBL" id="DYWQ01000096">
    <property type="protein sequence ID" value="HJF45476.1"/>
    <property type="molecule type" value="Genomic_DNA"/>
</dbReference>
<dbReference type="InterPro" id="IPR000253">
    <property type="entry name" value="FHA_dom"/>
</dbReference>
<protein>
    <submittedName>
        <fullName evidence="3">FHA domain-containing protein</fullName>
    </submittedName>
</protein>
<dbReference type="InterPro" id="IPR008984">
    <property type="entry name" value="SMAD_FHA_dom_sf"/>
</dbReference>
<evidence type="ECO:0000313" key="3">
    <source>
        <dbReference type="EMBL" id="HJF45476.1"/>
    </source>
</evidence>
<organism evidence="3 4">
    <name type="scientific">Thermophilibacter provencensis</name>
    <dbReference type="NCBI Taxonomy" id="1852386"/>
    <lineage>
        <taxon>Bacteria</taxon>
        <taxon>Bacillati</taxon>
        <taxon>Actinomycetota</taxon>
        <taxon>Coriobacteriia</taxon>
        <taxon>Coriobacteriales</taxon>
        <taxon>Atopobiaceae</taxon>
        <taxon>Thermophilibacter</taxon>
    </lineage>
</organism>
<evidence type="ECO:0000256" key="1">
    <source>
        <dbReference type="ARBA" id="ARBA00022553"/>
    </source>
</evidence>
<feature type="domain" description="FHA" evidence="2">
    <location>
        <begin position="225"/>
        <end position="271"/>
    </location>
</feature>
<reference evidence="3" key="2">
    <citation type="submission" date="2021-09" db="EMBL/GenBank/DDBJ databases">
        <authorList>
            <person name="Gilroy R."/>
        </authorList>
    </citation>
    <scope>NUCLEOTIDE SEQUENCE</scope>
    <source>
        <strain evidence="3">CHK124-7917</strain>
    </source>
</reference>
<comment type="caution">
    <text evidence="3">The sequence shown here is derived from an EMBL/GenBank/DDBJ whole genome shotgun (WGS) entry which is preliminary data.</text>
</comment>
<dbReference type="SUPFAM" id="SSF49879">
    <property type="entry name" value="SMAD/FHA domain"/>
    <property type="match status" value="1"/>
</dbReference>
<dbReference type="Gene3D" id="2.60.200.20">
    <property type="match status" value="1"/>
</dbReference>
<accession>A0A921KN35</accession>
<evidence type="ECO:0000313" key="4">
    <source>
        <dbReference type="Proteomes" id="UP000697330"/>
    </source>
</evidence>
<dbReference type="PROSITE" id="PS50006">
    <property type="entry name" value="FHA_DOMAIN"/>
    <property type="match status" value="1"/>
</dbReference>
<sequence length="321" mass="35108">MIPLETPSSFMFTDLRKFGKLTNRDAAQELLSATVTYGGKAPRMRINDRTFLSRQIVHALPGQTHPELFADFFQSSQTLTSRIIANRPNPATAREEVRAHYCGDAALGMQRVLRDFDLDDTLYANAISRISAAKFRSESDRTVLYVMLFLTIGCLADPQRAVSIVERFVEYKLAMDIGTVEMDVGAGYEDGDTAEHDEVLLGLLRISGGTARPPIHPLATTDEGTLVGSLVEGADVINDVDVDVSRRHLRVWRDGAHWYAQGLGSTNGTTLIPGDGGGAVTIEPPRAKRAHDGSYPPVEISNSDILCLGATTRFLVMRITS</sequence>
<dbReference type="Pfam" id="PF00498">
    <property type="entry name" value="FHA"/>
    <property type="match status" value="1"/>
</dbReference>
<proteinExistence type="predicted"/>
<dbReference type="RefSeq" id="WP_274959236.1">
    <property type="nucleotide sequence ID" value="NZ_DYWQ01000096.1"/>
</dbReference>
<dbReference type="Proteomes" id="UP000697330">
    <property type="component" value="Unassembled WGS sequence"/>
</dbReference>